<dbReference type="Proteomes" id="UP000432089">
    <property type="component" value="Unassembled WGS sequence"/>
</dbReference>
<reference evidence="2 3" key="1">
    <citation type="submission" date="2019-09" db="EMBL/GenBank/DDBJ databases">
        <title>YIM 132180 draft genome.</title>
        <authorList>
            <person name="Zhang K."/>
        </authorList>
    </citation>
    <scope>NUCLEOTIDE SEQUENCE [LARGE SCALE GENOMIC DNA]</scope>
    <source>
        <strain evidence="2 3">YIM 132180</strain>
    </source>
</reference>
<dbReference type="PANTHER" id="PTHR38595:SF1">
    <property type="entry name" value="TYPE VI SECRETION SYSTEM COMPONENT TSSE1"/>
    <property type="match status" value="1"/>
</dbReference>
<dbReference type="SUPFAM" id="SSF160719">
    <property type="entry name" value="gpW/gp25-like"/>
    <property type="match status" value="1"/>
</dbReference>
<organism evidence="2 3">
    <name type="scientific">Plantimonas leprariae</name>
    <dbReference type="NCBI Taxonomy" id="2615207"/>
    <lineage>
        <taxon>Bacteria</taxon>
        <taxon>Pseudomonadati</taxon>
        <taxon>Pseudomonadota</taxon>
        <taxon>Alphaproteobacteria</taxon>
        <taxon>Hyphomicrobiales</taxon>
        <taxon>Aurantimonadaceae</taxon>
        <taxon>Plantimonas</taxon>
    </lineage>
</organism>
<protein>
    <submittedName>
        <fullName evidence="2">Type VI secretion system baseplate subunit TssE</fullName>
    </submittedName>
</protein>
<dbReference type="Gene3D" id="3.10.450.40">
    <property type="match status" value="1"/>
</dbReference>
<proteinExistence type="predicted"/>
<feature type="domain" description="IraD/Gp25-like" evidence="1">
    <location>
        <begin position="45"/>
        <end position="141"/>
    </location>
</feature>
<dbReference type="NCBIfam" id="TIGR03357">
    <property type="entry name" value="VI_zyme"/>
    <property type="match status" value="1"/>
</dbReference>
<evidence type="ECO:0000313" key="3">
    <source>
        <dbReference type="Proteomes" id="UP000432089"/>
    </source>
</evidence>
<evidence type="ECO:0000259" key="1">
    <source>
        <dbReference type="Pfam" id="PF04965"/>
    </source>
</evidence>
<dbReference type="AlphaFoldDB" id="A0A7V7PQ79"/>
<dbReference type="InterPro" id="IPR007048">
    <property type="entry name" value="IraD/Gp25-like"/>
</dbReference>
<dbReference type="EMBL" id="VZDO01000005">
    <property type="protein sequence ID" value="KAB0680239.1"/>
    <property type="molecule type" value="Genomic_DNA"/>
</dbReference>
<name>A0A7V7PQ79_9HYPH</name>
<evidence type="ECO:0000313" key="2">
    <source>
        <dbReference type="EMBL" id="KAB0680239.1"/>
    </source>
</evidence>
<dbReference type="RefSeq" id="WP_150969312.1">
    <property type="nucleotide sequence ID" value="NZ_VZDO01000005.1"/>
</dbReference>
<gene>
    <name evidence="2" type="primary">tssE</name>
    <name evidence="2" type="ORF">F6X38_08645</name>
</gene>
<accession>A0A7V7PQ79</accession>
<dbReference type="Pfam" id="PF04965">
    <property type="entry name" value="GPW_gp25"/>
    <property type="match status" value="1"/>
</dbReference>
<dbReference type="InterPro" id="IPR053176">
    <property type="entry name" value="T6SS_TssE1-like"/>
</dbReference>
<sequence>MPDPLERFRPTSETLARSVLDRLLDADPDLAADPRRTIGAQVEGLREALRRDIEILLNTRCRPDTPPDGLADSLLGYGVDGFFATSLVTDEQSRRFARGIEARIRRFEPRLEAVSVSVLPARVPAQRSLRLRIEAMHRLQPGMPPISFETAVDPSTQRIRVEAAHG</sequence>
<dbReference type="InterPro" id="IPR017737">
    <property type="entry name" value="TssE1-like"/>
</dbReference>
<comment type="caution">
    <text evidence="2">The sequence shown here is derived from an EMBL/GenBank/DDBJ whole genome shotgun (WGS) entry which is preliminary data.</text>
</comment>
<keyword evidence="3" id="KW-1185">Reference proteome</keyword>
<dbReference type="PANTHER" id="PTHR38595">
    <property type="entry name" value="CYTOPLASMIC PROTEIN-RELATED"/>
    <property type="match status" value="1"/>
</dbReference>